<reference evidence="2 3" key="1">
    <citation type="submission" date="2014-08" db="EMBL/GenBank/DDBJ databases">
        <authorList>
            <person name="Sibley D."/>
            <person name="Venepally P."/>
            <person name="Karamycheva S."/>
            <person name="Hadjithomas M."/>
            <person name="Khan A."/>
            <person name="Brunk B."/>
            <person name="Roos D."/>
            <person name="Caler E."/>
            <person name="Lorenzi H."/>
        </authorList>
    </citation>
    <scope>NUCLEOTIDE SEQUENCE [LARGE SCALE GENOMIC DNA]</scope>
    <source>
        <strain evidence="2 3">VAND</strain>
    </source>
</reference>
<protein>
    <submittedName>
        <fullName evidence="2">Putative exportin 1</fullName>
    </submittedName>
</protein>
<dbReference type="GO" id="GO:0006886">
    <property type="term" value="P:intracellular protein transport"/>
    <property type="evidence" value="ECO:0007669"/>
    <property type="project" value="InterPro"/>
</dbReference>
<name>A0A086QHA0_TOXGO</name>
<proteinExistence type="predicted"/>
<dbReference type="InterPro" id="IPR001494">
    <property type="entry name" value="Importin-beta_N"/>
</dbReference>
<gene>
    <name evidence="2" type="ORF">TGVAND_249530A</name>
</gene>
<dbReference type="AlphaFoldDB" id="A0A086QHA0"/>
<dbReference type="InterPro" id="IPR016024">
    <property type="entry name" value="ARM-type_fold"/>
</dbReference>
<evidence type="ECO:0000313" key="2">
    <source>
        <dbReference type="EMBL" id="KFH11982.1"/>
    </source>
</evidence>
<dbReference type="EMBL" id="AEYJ02000205">
    <property type="protein sequence ID" value="KFH11982.1"/>
    <property type="molecule type" value="Genomic_DNA"/>
</dbReference>
<dbReference type="InterPro" id="IPR011989">
    <property type="entry name" value="ARM-like"/>
</dbReference>
<reference evidence="2 3" key="2">
    <citation type="journal article" date="2015" name="Eukaryot. Cell">
        <title>Genetic mapping reveals that sinefungin resistance in Toxoplasma gondii is controlled by a putative amino acid transporter locus that can be used as a negative selectable marker.</title>
        <authorList>
            <person name="Behnke M.S."/>
            <person name="Khan A."/>
            <person name="Sibley L.D."/>
        </authorList>
    </citation>
    <scope>NUCLEOTIDE SEQUENCE [LARGE SCALE GENOMIC DNA]</scope>
    <source>
        <strain evidence="2 3">VAND</strain>
    </source>
</reference>
<dbReference type="Gene3D" id="1.25.10.10">
    <property type="entry name" value="Leucine-rich Repeat Variant"/>
    <property type="match status" value="1"/>
</dbReference>
<accession>A0A086QHA0</accession>
<feature type="non-terminal residue" evidence="2">
    <location>
        <position position="85"/>
    </location>
</feature>
<comment type="caution">
    <text evidence="2">The sequence shown here is derived from an EMBL/GenBank/DDBJ whole genome shotgun (WGS) entry which is preliminary data.</text>
</comment>
<feature type="domain" description="Importin N-terminal" evidence="1">
    <location>
        <begin position="43"/>
        <end position="85"/>
    </location>
</feature>
<dbReference type="GO" id="GO:0031267">
    <property type="term" value="F:small GTPase binding"/>
    <property type="evidence" value="ECO:0007669"/>
    <property type="project" value="InterPro"/>
</dbReference>
<dbReference type="SUPFAM" id="SSF48371">
    <property type="entry name" value="ARM repeat"/>
    <property type="match status" value="1"/>
</dbReference>
<evidence type="ECO:0000313" key="3">
    <source>
        <dbReference type="Proteomes" id="UP000028840"/>
    </source>
</evidence>
<sequence length="85" mass="9347">MSLSDPRALLDASIPFDDAKVALLDQVVAAMFGTTDNHSRDVAHKVLGEFKNMPEAWSYVAVILNKSQDANTKFVALQILENTIQ</sequence>
<dbReference type="VEuPathDB" id="ToxoDB:TGVAND_249530A"/>
<organism evidence="2 3">
    <name type="scientific">Toxoplasma gondii VAND</name>
    <dbReference type="NCBI Taxonomy" id="933077"/>
    <lineage>
        <taxon>Eukaryota</taxon>
        <taxon>Sar</taxon>
        <taxon>Alveolata</taxon>
        <taxon>Apicomplexa</taxon>
        <taxon>Conoidasida</taxon>
        <taxon>Coccidia</taxon>
        <taxon>Eucoccidiorida</taxon>
        <taxon>Eimeriorina</taxon>
        <taxon>Sarcocystidae</taxon>
        <taxon>Toxoplasma</taxon>
    </lineage>
</organism>
<evidence type="ECO:0000259" key="1">
    <source>
        <dbReference type="Pfam" id="PF03810"/>
    </source>
</evidence>
<dbReference type="Proteomes" id="UP000028840">
    <property type="component" value="Unassembled WGS sequence"/>
</dbReference>
<dbReference type="Pfam" id="PF03810">
    <property type="entry name" value="IBN_N"/>
    <property type="match status" value="1"/>
</dbReference>